<gene>
    <name evidence="1" type="ORF">ISN45_Aa02g005670</name>
</gene>
<accession>A0A8T2BGD1</accession>
<dbReference type="EMBL" id="JAEFBK010000007">
    <property type="protein sequence ID" value="KAG7585199.1"/>
    <property type="molecule type" value="Genomic_DNA"/>
</dbReference>
<dbReference type="AlphaFoldDB" id="A0A8T2BGD1"/>
<evidence type="ECO:0000313" key="1">
    <source>
        <dbReference type="EMBL" id="KAG7585199.1"/>
    </source>
</evidence>
<sequence length="49" mass="5971">MRHRKHTMKILALQGKRKQTIVLIQEIKRKKQSKHIPKWFIDLMHKVGI</sequence>
<name>A0A8T2BGD1_9BRAS</name>
<dbReference type="Proteomes" id="UP000694240">
    <property type="component" value="Chromosome 7"/>
</dbReference>
<reference evidence="1 2" key="1">
    <citation type="submission" date="2020-12" db="EMBL/GenBank/DDBJ databases">
        <title>Concerted genomic and epigenomic changes stabilize Arabidopsis allopolyploids.</title>
        <authorList>
            <person name="Chen Z."/>
        </authorList>
    </citation>
    <scope>NUCLEOTIDE SEQUENCE [LARGE SCALE GENOMIC DNA]</scope>
    <source>
        <strain evidence="1">Allo738</strain>
        <tissue evidence="1">Leaf</tissue>
    </source>
</reference>
<proteinExistence type="predicted"/>
<comment type="caution">
    <text evidence="1">The sequence shown here is derived from an EMBL/GenBank/DDBJ whole genome shotgun (WGS) entry which is preliminary data.</text>
</comment>
<keyword evidence="2" id="KW-1185">Reference proteome</keyword>
<organism evidence="1 2">
    <name type="scientific">Arabidopsis thaliana x Arabidopsis arenosa</name>
    <dbReference type="NCBI Taxonomy" id="1240361"/>
    <lineage>
        <taxon>Eukaryota</taxon>
        <taxon>Viridiplantae</taxon>
        <taxon>Streptophyta</taxon>
        <taxon>Embryophyta</taxon>
        <taxon>Tracheophyta</taxon>
        <taxon>Spermatophyta</taxon>
        <taxon>Magnoliopsida</taxon>
        <taxon>eudicotyledons</taxon>
        <taxon>Gunneridae</taxon>
        <taxon>Pentapetalae</taxon>
        <taxon>rosids</taxon>
        <taxon>malvids</taxon>
        <taxon>Brassicales</taxon>
        <taxon>Brassicaceae</taxon>
        <taxon>Camelineae</taxon>
        <taxon>Arabidopsis</taxon>
    </lineage>
</organism>
<protein>
    <submittedName>
        <fullName evidence="1">Uncharacterized protein</fullName>
    </submittedName>
</protein>
<evidence type="ECO:0000313" key="2">
    <source>
        <dbReference type="Proteomes" id="UP000694240"/>
    </source>
</evidence>